<dbReference type="Pfam" id="PF00561">
    <property type="entry name" value="Abhydrolase_1"/>
    <property type="match status" value="1"/>
</dbReference>
<dbReference type="InterPro" id="IPR000073">
    <property type="entry name" value="AB_hydrolase_1"/>
</dbReference>
<accession>A0ABY6NX12</accession>
<feature type="domain" description="AB hydrolase-1" evidence="1">
    <location>
        <begin position="55"/>
        <end position="303"/>
    </location>
</feature>
<dbReference type="PANTHER" id="PTHR43798">
    <property type="entry name" value="MONOACYLGLYCEROL LIPASE"/>
    <property type="match status" value="1"/>
</dbReference>
<dbReference type="RefSeq" id="WP_265382042.1">
    <property type="nucleotide sequence ID" value="NZ_CP110615.1"/>
</dbReference>
<protein>
    <submittedName>
        <fullName evidence="2">Alpha/beta fold hydrolase</fullName>
    </submittedName>
</protein>
<dbReference type="Gene3D" id="3.40.50.1820">
    <property type="entry name" value="alpha/beta hydrolase"/>
    <property type="match status" value="1"/>
</dbReference>
<dbReference type="GO" id="GO:0016787">
    <property type="term" value="F:hydrolase activity"/>
    <property type="evidence" value="ECO:0007669"/>
    <property type="project" value="UniProtKB-KW"/>
</dbReference>
<reference evidence="2" key="1">
    <citation type="submission" date="2022-10" db="EMBL/GenBank/DDBJ databases">
        <title>Rhodococcus sp.75.</title>
        <authorList>
            <person name="Sun M."/>
        </authorList>
    </citation>
    <scope>NUCLEOTIDE SEQUENCE</scope>
    <source>
        <strain evidence="2">75</strain>
    </source>
</reference>
<gene>
    <name evidence="2" type="ORF">RHODO2019_12150</name>
</gene>
<keyword evidence="2" id="KW-0378">Hydrolase</keyword>
<keyword evidence="3" id="KW-1185">Reference proteome</keyword>
<dbReference type="InterPro" id="IPR050266">
    <property type="entry name" value="AB_hydrolase_sf"/>
</dbReference>
<proteinExistence type="predicted"/>
<dbReference type="PRINTS" id="PR00111">
    <property type="entry name" value="ABHYDROLASE"/>
</dbReference>
<organism evidence="2 3">
    <name type="scientific">Rhodococcus antarcticus</name>
    <dbReference type="NCBI Taxonomy" id="2987751"/>
    <lineage>
        <taxon>Bacteria</taxon>
        <taxon>Bacillati</taxon>
        <taxon>Actinomycetota</taxon>
        <taxon>Actinomycetes</taxon>
        <taxon>Mycobacteriales</taxon>
        <taxon>Nocardiaceae</taxon>
        <taxon>Rhodococcus</taxon>
    </lineage>
</organism>
<dbReference type="PANTHER" id="PTHR43798:SF33">
    <property type="entry name" value="HYDROLASE, PUTATIVE (AFU_ORTHOLOGUE AFUA_2G14860)-RELATED"/>
    <property type="match status" value="1"/>
</dbReference>
<evidence type="ECO:0000313" key="2">
    <source>
        <dbReference type="EMBL" id="UZJ23934.1"/>
    </source>
</evidence>
<evidence type="ECO:0000259" key="1">
    <source>
        <dbReference type="Pfam" id="PF00561"/>
    </source>
</evidence>
<evidence type="ECO:0000313" key="3">
    <source>
        <dbReference type="Proteomes" id="UP001164965"/>
    </source>
</evidence>
<name>A0ABY6NX12_9NOCA</name>
<dbReference type="Proteomes" id="UP001164965">
    <property type="component" value="Chromosome"/>
</dbReference>
<dbReference type="EMBL" id="CP110615">
    <property type="protein sequence ID" value="UZJ23934.1"/>
    <property type="molecule type" value="Genomic_DNA"/>
</dbReference>
<dbReference type="InterPro" id="IPR029058">
    <property type="entry name" value="AB_hydrolase_fold"/>
</dbReference>
<sequence length="322" mass="34179">MTQRAALPTGTTDDPDGLAPLDLQQEPWPGATEVLAGQEVHVRRTPGPAGATPAVFVHGLGGSASNWTDLAGLLSPLAPGVALDLPGFGRSAPPAHGRYSLTGSADVVVALLEQTGPAHLFGNSMGGAVSILVAARRPDLVRTLTLVSPAVPDLRPDPRRISDPRLPLAYLPVVGGIFRRRLQASTPRERAQALVRLCFAEPDLVPEHRIEQAVSEAQERGGQSWAADALGRSFGALLQSWLVLPARSLWAEAARVQAPTLVVWGAQDKLVSVDRGPRLVSTLPRGRLLVLNRVGHVAQMEQPLTVARAVVAMLRSVELGEW</sequence>
<dbReference type="SUPFAM" id="SSF53474">
    <property type="entry name" value="alpha/beta-Hydrolases"/>
    <property type="match status" value="1"/>
</dbReference>